<dbReference type="PANTHER" id="PTHR42865">
    <property type="entry name" value="PROTON/GLUTAMATE-ASPARTATE SYMPORTER"/>
    <property type="match status" value="1"/>
</dbReference>
<comment type="caution">
    <text evidence="8">The sequence shown here is derived from an EMBL/GenBank/DDBJ whole genome shotgun (WGS) entry which is preliminary data.</text>
</comment>
<keyword evidence="4 7" id="KW-0812">Transmembrane</keyword>
<dbReference type="AlphaFoldDB" id="A0AAW9C4A3"/>
<dbReference type="InterPro" id="IPR001991">
    <property type="entry name" value="Na-dicarboxylate_symporter"/>
</dbReference>
<dbReference type="PRINTS" id="PR00173">
    <property type="entry name" value="EDTRNSPORT"/>
</dbReference>
<keyword evidence="5 7" id="KW-1133">Transmembrane helix</keyword>
<proteinExistence type="inferred from homology"/>
<protein>
    <submittedName>
        <fullName evidence="8">Cation:dicarboxylase symporter family transporter</fullName>
    </submittedName>
</protein>
<keyword evidence="6 7" id="KW-0472">Membrane</keyword>
<feature type="transmembrane region" description="Helical" evidence="7">
    <location>
        <begin position="358"/>
        <end position="378"/>
    </location>
</feature>
<dbReference type="EMBL" id="JAUEQX010000007">
    <property type="protein sequence ID" value="MDW3776981.1"/>
    <property type="molecule type" value="Genomic_DNA"/>
</dbReference>
<organism evidence="8 9">
    <name type="scientific">Kluyvera cryocrescens</name>
    <name type="common">Kluyvera citrophila</name>
    <dbReference type="NCBI Taxonomy" id="580"/>
    <lineage>
        <taxon>Bacteria</taxon>
        <taxon>Pseudomonadati</taxon>
        <taxon>Pseudomonadota</taxon>
        <taxon>Gammaproteobacteria</taxon>
        <taxon>Enterobacterales</taxon>
        <taxon>Enterobacteriaceae</taxon>
        <taxon>Kluyvera</taxon>
    </lineage>
</organism>
<evidence type="ECO:0000256" key="4">
    <source>
        <dbReference type="ARBA" id="ARBA00022692"/>
    </source>
</evidence>
<feature type="transmembrane region" description="Helical" evidence="7">
    <location>
        <begin position="215"/>
        <end position="239"/>
    </location>
</feature>
<dbReference type="RefSeq" id="WP_061279759.1">
    <property type="nucleotide sequence ID" value="NZ_CALMQG010000021.1"/>
</dbReference>
<evidence type="ECO:0000256" key="5">
    <source>
        <dbReference type="ARBA" id="ARBA00022989"/>
    </source>
</evidence>
<reference evidence="8" key="1">
    <citation type="journal article" date="2023" name="J Glob Antimicrob Resist">
        <title>Emergence of NDM-1 and KPC-3 carbapenemases in Kluyvera cryocrescens: Investigating genetic heterogeneity and acquisition routes of blaNDM-1 in Enterobacterales species in Portugal.</title>
        <authorList>
            <person name="Loiodice M."/>
            <person name="Ribeiro M."/>
            <person name="Peixe L."/>
            <person name="Novais A."/>
        </authorList>
    </citation>
    <scope>NUCLEOTIDE SEQUENCE</scope>
    <source>
        <strain evidence="8">K629</strain>
    </source>
</reference>
<feature type="transmembrane region" description="Helical" evidence="7">
    <location>
        <begin position="384"/>
        <end position="406"/>
    </location>
</feature>
<keyword evidence="3" id="KW-0813">Transport</keyword>
<feature type="transmembrane region" description="Helical" evidence="7">
    <location>
        <begin position="70"/>
        <end position="88"/>
    </location>
</feature>
<feature type="transmembrane region" description="Helical" evidence="7">
    <location>
        <begin position="286"/>
        <end position="307"/>
    </location>
</feature>
<dbReference type="Pfam" id="PF00375">
    <property type="entry name" value="SDF"/>
    <property type="match status" value="1"/>
</dbReference>
<sequence>MFITLAYIVLFLICSWGIFKIDQKSHSLSRAVFIAIFIGAIIGLSLHFIATDSSKIVIDWYSIIGNGYVNLLKLVAVPLIFISILSAINKLENNAGIGKMSLTIVACMLVLVMIAGFVGLLTAHVIGLDASAFGHMQSTLTTDDVSKTAAVSLPQLLTSLIPTNLFLDLTGARSVSVIGIVIFTLLAGVALLKVKKDAPEEGAKLSAGINAIQIWVMKMVRIVIALTPYGVMALMAKVFSTYQLEQFTSLLGFIAACYLAVAMMFIVHAILLILTGHNPLQYYKTVWPVLTFAFVSRSSAAAIPLAITAQEKFGVPGTIANIAASFGSSMGQNGCAGIYPAIMVAMIAPTMGIDPLSFTFLATLLPAIALGSIGVAGVGGGGTFAALIVLSTLNFPVALVGIFIAIEPIVDMARTALNVNGSMMSGVIASRVLKQEQESPATPADVTLN</sequence>
<dbReference type="SUPFAM" id="SSF118215">
    <property type="entry name" value="Proton glutamate symport protein"/>
    <property type="match status" value="1"/>
</dbReference>
<feature type="transmembrane region" description="Helical" evidence="7">
    <location>
        <begin position="175"/>
        <end position="194"/>
    </location>
</feature>
<evidence type="ECO:0000256" key="6">
    <source>
        <dbReference type="ARBA" id="ARBA00023136"/>
    </source>
</evidence>
<dbReference type="GO" id="GO:0015184">
    <property type="term" value="F:L-cystine transmembrane transporter activity"/>
    <property type="evidence" value="ECO:0007669"/>
    <property type="project" value="TreeGrafter"/>
</dbReference>
<accession>A0AAW9C4A3</accession>
<evidence type="ECO:0000256" key="7">
    <source>
        <dbReference type="SAM" id="Phobius"/>
    </source>
</evidence>
<feature type="transmembrane region" description="Helical" evidence="7">
    <location>
        <begin position="319"/>
        <end position="346"/>
    </location>
</feature>
<dbReference type="Gene3D" id="1.10.3860.10">
    <property type="entry name" value="Sodium:dicarboxylate symporter"/>
    <property type="match status" value="1"/>
</dbReference>
<evidence type="ECO:0000313" key="9">
    <source>
        <dbReference type="Proteomes" id="UP001276300"/>
    </source>
</evidence>
<feature type="transmembrane region" description="Helical" evidence="7">
    <location>
        <begin position="31"/>
        <end position="50"/>
    </location>
</feature>
<dbReference type="GeneID" id="99776115"/>
<evidence type="ECO:0000256" key="3">
    <source>
        <dbReference type="ARBA" id="ARBA00022448"/>
    </source>
</evidence>
<feature type="transmembrane region" description="Helical" evidence="7">
    <location>
        <begin position="251"/>
        <end position="274"/>
    </location>
</feature>
<comment type="subcellular location">
    <subcellularLocation>
        <location evidence="1">Membrane</location>
        <topology evidence="1">Multi-pass membrane protein</topology>
    </subcellularLocation>
</comment>
<evidence type="ECO:0000313" key="8">
    <source>
        <dbReference type="EMBL" id="MDW3776981.1"/>
    </source>
</evidence>
<evidence type="ECO:0000256" key="1">
    <source>
        <dbReference type="ARBA" id="ARBA00004141"/>
    </source>
</evidence>
<comment type="similarity">
    <text evidence="2">Belongs to the dicarboxylate/amino acid:cation symporter (DAACS) (TC 2.A.23) family.</text>
</comment>
<name>A0AAW9C4A3_KLUCR</name>
<feature type="transmembrane region" description="Helical" evidence="7">
    <location>
        <begin position="100"/>
        <end position="126"/>
    </location>
</feature>
<dbReference type="Proteomes" id="UP001276300">
    <property type="component" value="Unassembled WGS sequence"/>
</dbReference>
<evidence type="ECO:0000256" key="2">
    <source>
        <dbReference type="ARBA" id="ARBA00006148"/>
    </source>
</evidence>
<dbReference type="GO" id="GO:0005886">
    <property type="term" value="C:plasma membrane"/>
    <property type="evidence" value="ECO:0007669"/>
    <property type="project" value="TreeGrafter"/>
</dbReference>
<dbReference type="InterPro" id="IPR036458">
    <property type="entry name" value="Na:dicarbo_symporter_sf"/>
</dbReference>
<gene>
    <name evidence="8" type="ORF">QWU01_09180</name>
</gene>
<feature type="transmembrane region" description="Helical" evidence="7">
    <location>
        <begin position="6"/>
        <end position="22"/>
    </location>
</feature>
<dbReference type="PANTHER" id="PTHR42865:SF5">
    <property type="entry name" value="L-CYSTINE TRANSPORTER TCYP"/>
    <property type="match status" value="1"/>
</dbReference>
<dbReference type="GO" id="GO:0015293">
    <property type="term" value="F:symporter activity"/>
    <property type="evidence" value="ECO:0007669"/>
    <property type="project" value="InterPro"/>
</dbReference>